<dbReference type="PANTHER" id="PTHR33992:SF1">
    <property type="entry name" value="RIBONUCLEASE P PROTEIN COMPONENT"/>
    <property type="match status" value="1"/>
</dbReference>
<evidence type="ECO:0000256" key="5">
    <source>
        <dbReference type="ARBA" id="ARBA00022884"/>
    </source>
</evidence>
<dbReference type="RefSeq" id="WP_085519113.1">
    <property type="nucleotide sequence ID" value="NZ_FXAW01000012.1"/>
</dbReference>
<keyword evidence="3 6" id="KW-0255">Endonuclease</keyword>
<dbReference type="PANTHER" id="PTHR33992">
    <property type="entry name" value="RIBONUCLEASE P PROTEIN COMPONENT"/>
    <property type="match status" value="1"/>
</dbReference>
<evidence type="ECO:0000256" key="6">
    <source>
        <dbReference type="HAMAP-Rule" id="MF_00227"/>
    </source>
</evidence>
<organism evidence="8 9">
    <name type="scientific">Marivirga sericea</name>
    <dbReference type="NCBI Taxonomy" id="1028"/>
    <lineage>
        <taxon>Bacteria</taxon>
        <taxon>Pseudomonadati</taxon>
        <taxon>Bacteroidota</taxon>
        <taxon>Cytophagia</taxon>
        <taxon>Cytophagales</taxon>
        <taxon>Marivirgaceae</taxon>
        <taxon>Marivirga</taxon>
    </lineage>
</organism>
<keyword evidence="4 6" id="KW-0378">Hydrolase</keyword>
<gene>
    <name evidence="6" type="primary">rnpA</name>
    <name evidence="8" type="ORF">SAMN05661096_03996</name>
</gene>
<evidence type="ECO:0000256" key="3">
    <source>
        <dbReference type="ARBA" id="ARBA00022759"/>
    </source>
</evidence>
<dbReference type="GO" id="GO:0030677">
    <property type="term" value="C:ribonuclease P complex"/>
    <property type="evidence" value="ECO:0007669"/>
    <property type="project" value="TreeGrafter"/>
</dbReference>
<dbReference type="HAMAP" id="MF_00227">
    <property type="entry name" value="RNase_P"/>
    <property type="match status" value="1"/>
</dbReference>
<dbReference type="EC" id="3.1.26.5" evidence="6 7"/>
<dbReference type="GO" id="GO:0042781">
    <property type="term" value="F:3'-tRNA processing endoribonuclease activity"/>
    <property type="evidence" value="ECO:0007669"/>
    <property type="project" value="TreeGrafter"/>
</dbReference>
<evidence type="ECO:0000313" key="9">
    <source>
        <dbReference type="Proteomes" id="UP000193804"/>
    </source>
</evidence>
<comment type="function">
    <text evidence="6">RNaseP catalyzes the removal of the 5'-leader sequence from pre-tRNA to produce the mature 5'-terminus. It can also cleave other RNA substrates such as 4.5S RNA. The protein component plays an auxiliary but essential role in vivo by binding to the 5'-leader sequence and broadening the substrate specificity of the ribozyme.</text>
</comment>
<keyword evidence="2 6" id="KW-0540">Nuclease</keyword>
<dbReference type="NCBIfam" id="TIGR00188">
    <property type="entry name" value="rnpA"/>
    <property type="match status" value="1"/>
</dbReference>
<dbReference type="GO" id="GO:0001682">
    <property type="term" value="P:tRNA 5'-leader removal"/>
    <property type="evidence" value="ECO:0007669"/>
    <property type="project" value="UniProtKB-UniRule"/>
</dbReference>
<comment type="similarity">
    <text evidence="6">Belongs to the RnpA family.</text>
</comment>
<dbReference type="GO" id="GO:0004526">
    <property type="term" value="F:ribonuclease P activity"/>
    <property type="evidence" value="ECO:0007669"/>
    <property type="project" value="UniProtKB-UniRule"/>
</dbReference>
<dbReference type="InterPro" id="IPR000100">
    <property type="entry name" value="RNase_P"/>
</dbReference>
<name>A0A1X7LFT7_9BACT</name>
<dbReference type="EMBL" id="FXAW01000012">
    <property type="protein sequence ID" value="SMG52728.1"/>
    <property type="molecule type" value="Genomic_DNA"/>
</dbReference>
<dbReference type="Pfam" id="PF00825">
    <property type="entry name" value="Ribonuclease_P"/>
    <property type="match status" value="1"/>
</dbReference>
<proteinExistence type="inferred from homology"/>
<dbReference type="STRING" id="1028.SAMN05661096_03996"/>
<protein>
    <recommendedName>
        <fullName evidence="6 7">Ribonuclease P protein component</fullName>
        <shortName evidence="6">RNase P protein</shortName>
        <shortName evidence="6">RNaseP protein</shortName>
        <ecNumber evidence="6 7">3.1.26.5</ecNumber>
    </recommendedName>
    <alternativeName>
        <fullName evidence="6">Protein C5</fullName>
    </alternativeName>
</protein>
<evidence type="ECO:0000256" key="4">
    <source>
        <dbReference type="ARBA" id="ARBA00022801"/>
    </source>
</evidence>
<dbReference type="SUPFAM" id="SSF54211">
    <property type="entry name" value="Ribosomal protein S5 domain 2-like"/>
    <property type="match status" value="1"/>
</dbReference>
<dbReference type="Proteomes" id="UP000193804">
    <property type="component" value="Unassembled WGS sequence"/>
</dbReference>
<comment type="catalytic activity">
    <reaction evidence="6">
        <text>Endonucleolytic cleavage of RNA, removing 5'-extranucleotides from tRNA precursor.</text>
        <dbReference type="EC" id="3.1.26.5"/>
    </reaction>
</comment>
<evidence type="ECO:0000256" key="1">
    <source>
        <dbReference type="ARBA" id="ARBA00022694"/>
    </source>
</evidence>
<dbReference type="InterPro" id="IPR020568">
    <property type="entry name" value="Ribosomal_Su5_D2-typ_SF"/>
</dbReference>
<dbReference type="Gene3D" id="3.30.230.10">
    <property type="match status" value="1"/>
</dbReference>
<evidence type="ECO:0000313" key="8">
    <source>
        <dbReference type="EMBL" id="SMG52728.1"/>
    </source>
</evidence>
<keyword evidence="9" id="KW-1185">Reference proteome</keyword>
<sequence length="133" mass="15839">MSVISGNNDFSFKKTERLHHRNDIQELFEKGSSFYLYPFKVIYIAESFDSKIKPQQILISVPKRKFKKAPDRNSIKRQVREAYRHHKDLIAPQKLSKILRIAYIYTSDKKMPSDVLTKKLKKTLERLHQEFIV</sequence>
<reference evidence="9" key="1">
    <citation type="submission" date="2017-04" db="EMBL/GenBank/DDBJ databases">
        <authorList>
            <person name="Varghese N."/>
            <person name="Submissions S."/>
        </authorList>
    </citation>
    <scope>NUCLEOTIDE SEQUENCE [LARGE SCALE GENOMIC DNA]</scope>
    <source>
        <strain evidence="9">DSM 4125</strain>
    </source>
</reference>
<accession>A0A1X7LFT7</accession>
<comment type="subunit">
    <text evidence="6">Consists of a catalytic RNA component (M1 or rnpB) and a protein subunit.</text>
</comment>
<keyword evidence="5 6" id="KW-0694">RNA-binding</keyword>
<evidence type="ECO:0000256" key="2">
    <source>
        <dbReference type="ARBA" id="ARBA00022722"/>
    </source>
</evidence>
<dbReference type="GO" id="GO:0000049">
    <property type="term" value="F:tRNA binding"/>
    <property type="evidence" value="ECO:0007669"/>
    <property type="project" value="UniProtKB-UniRule"/>
</dbReference>
<keyword evidence="1 6" id="KW-0819">tRNA processing</keyword>
<dbReference type="InterPro" id="IPR014721">
    <property type="entry name" value="Ribsml_uS5_D2-typ_fold_subgr"/>
</dbReference>
<dbReference type="OrthoDB" id="1524972at2"/>
<evidence type="ECO:0000256" key="7">
    <source>
        <dbReference type="NCBIfam" id="TIGR00188"/>
    </source>
</evidence>
<dbReference type="AlphaFoldDB" id="A0A1X7LFT7"/>